<protein>
    <submittedName>
        <fullName evidence="6">TlpA family protein disulfide reductase</fullName>
    </submittedName>
</protein>
<dbReference type="GO" id="GO:0030313">
    <property type="term" value="C:cell envelope"/>
    <property type="evidence" value="ECO:0007669"/>
    <property type="project" value="UniProtKB-SubCell"/>
</dbReference>
<evidence type="ECO:0000313" key="6">
    <source>
        <dbReference type="EMBL" id="QID17017.1"/>
    </source>
</evidence>
<dbReference type="AlphaFoldDB" id="A0A6C1B0C6"/>
<dbReference type="GO" id="GO:0015036">
    <property type="term" value="F:disulfide oxidoreductase activity"/>
    <property type="evidence" value="ECO:0007669"/>
    <property type="project" value="UniProtKB-ARBA"/>
</dbReference>
<dbReference type="PROSITE" id="PS51352">
    <property type="entry name" value="THIOREDOXIN_2"/>
    <property type="match status" value="1"/>
</dbReference>
<dbReference type="GO" id="GO:0016209">
    <property type="term" value="F:antioxidant activity"/>
    <property type="evidence" value="ECO:0007669"/>
    <property type="project" value="InterPro"/>
</dbReference>
<dbReference type="InterPro" id="IPR017937">
    <property type="entry name" value="Thioredoxin_CS"/>
</dbReference>
<keyword evidence="3" id="KW-1015">Disulfide bond</keyword>
<reference evidence="6 7" key="1">
    <citation type="submission" date="2020-02" db="EMBL/GenBank/DDBJ databases">
        <title>Nitrogenibacter mangrovi gen. nov., sp. nov. isolated from mangrove sediment, a denitrifying betaproteobacterium.</title>
        <authorList>
            <person name="Liao H."/>
            <person name="Tian Y."/>
        </authorList>
    </citation>
    <scope>NUCLEOTIDE SEQUENCE [LARGE SCALE GENOMIC DNA]</scope>
    <source>
        <strain evidence="6 7">M9-3-2</strain>
    </source>
</reference>
<dbReference type="InterPro" id="IPR050553">
    <property type="entry name" value="Thioredoxin_ResA/DsbE_sf"/>
</dbReference>
<dbReference type="EMBL" id="CP048836">
    <property type="protein sequence ID" value="QID17017.1"/>
    <property type="molecule type" value="Genomic_DNA"/>
</dbReference>
<dbReference type="PROSITE" id="PS00194">
    <property type="entry name" value="THIOREDOXIN_1"/>
    <property type="match status" value="1"/>
</dbReference>
<dbReference type="InterPro" id="IPR000866">
    <property type="entry name" value="AhpC/TSA"/>
</dbReference>
<comment type="subcellular location">
    <subcellularLocation>
        <location evidence="1">Cell envelope</location>
    </subcellularLocation>
</comment>
<feature type="domain" description="Thioredoxin" evidence="5">
    <location>
        <begin position="49"/>
        <end position="191"/>
    </location>
</feature>
<dbReference type="InterPro" id="IPR013766">
    <property type="entry name" value="Thioredoxin_domain"/>
</dbReference>
<evidence type="ECO:0000256" key="4">
    <source>
        <dbReference type="ARBA" id="ARBA00023284"/>
    </source>
</evidence>
<dbReference type="Pfam" id="PF00578">
    <property type="entry name" value="AhpC-TSA"/>
    <property type="match status" value="1"/>
</dbReference>
<accession>A0A6C1B0C6</accession>
<evidence type="ECO:0000256" key="2">
    <source>
        <dbReference type="ARBA" id="ARBA00022748"/>
    </source>
</evidence>
<dbReference type="SUPFAM" id="SSF52833">
    <property type="entry name" value="Thioredoxin-like"/>
    <property type="match status" value="1"/>
</dbReference>
<keyword evidence="7" id="KW-1185">Reference proteome</keyword>
<dbReference type="GO" id="GO:0017004">
    <property type="term" value="P:cytochrome complex assembly"/>
    <property type="evidence" value="ECO:0007669"/>
    <property type="project" value="UniProtKB-KW"/>
</dbReference>
<dbReference type="Proteomes" id="UP000501991">
    <property type="component" value="Chromosome"/>
</dbReference>
<keyword evidence="2" id="KW-0201">Cytochrome c-type biogenesis</keyword>
<name>A0A6C1B0C6_9RHOO</name>
<dbReference type="KEGG" id="azq:G3580_04790"/>
<dbReference type="InterPro" id="IPR036249">
    <property type="entry name" value="Thioredoxin-like_sf"/>
</dbReference>
<sequence length="191" mass="20529">MRSLPKPLLYLLVAIAAAAAGYWTSRGGGVVLQPTLGSTTADDATTVAPEAGRKLYTLRLPDANGGEHDLSKELRGKVAVVNFWATWCPPCRREIPDFVAVHNALKGENVAFVGLSVDKPNAVAEFRDEMHIPYPLLIAPANVLQLAAELGNRAQALPFTVILDGEGNIRHLKLGTLSKTELEGKIRALMP</sequence>
<dbReference type="CDD" id="cd02966">
    <property type="entry name" value="TlpA_like_family"/>
    <property type="match status" value="1"/>
</dbReference>
<evidence type="ECO:0000313" key="7">
    <source>
        <dbReference type="Proteomes" id="UP000501991"/>
    </source>
</evidence>
<organism evidence="6 7">
    <name type="scientific">Nitrogeniibacter mangrovi</name>
    <dbReference type="NCBI Taxonomy" id="2016596"/>
    <lineage>
        <taxon>Bacteria</taxon>
        <taxon>Pseudomonadati</taxon>
        <taxon>Pseudomonadota</taxon>
        <taxon>Betaproteobacteria</taxon>
        <taxon>Rhodocyclales</taxon>
        <taxon>Zoogloeaceae</taxon>
        <taxon>Nitrogeniibacter</taxon>
    </lineage>
</organism>
<evidence type="ECO:0000256" key="3">
    <source>
        <dbReference type="ARBA" id="ARBA00023157"/>
    </source>
</evidence>
<evidence type="ECO:0000259" key="5">
    <source>
        <dbReference type="PROSITE" id="PS51352"/>
    </source>
</evidence>
<evidence type="ECO:0000256" key="1">
    <source>
        <dbReference type="ARBA" id="ARBA00004196"/>
    </source>
</evidence>
<dbReference type="PANTHER" id="PTHR42852">
    <property type="entry name" value="THIOL:DISULFIDE INTERCHANGE PROTEIN DSBE"/>
    <property type="match status" value="1"/>
</dbReference>
<dbReference type="PANTHER" id="PTHR42852:SF6">
    <property type="entry name" value="THIOL:DISULFIDE INTERCHANGE PROTEIN DSBE"/>
    <property type="match status" value="1"/>
</dbReference>
<dbReference type="RefSeq" id="WP_173764184.1">
    <property type="nucleotide sequence ID" value="NZ_CP048836.1"/>
</dbReference>
<dbReference type="Gene3D" id="3.40.30.10">
    <property type="entry name" value="Glutaredoxin"/>
    <property type="match status" value="1"/>
</dbReference>
<keyword evidence="4" id="KW-0676">Redox-active center</keyword>
<gene>
    <name evidence="6" type="ORF">G3580_04790</name>
</gene>
<proteinExistence type="predicted"/>